<dbReference type="AlphaFoldDB" id="A0A176W2I1"/>
<dbReference type="PANTHER" id="PTHR17630">
    <property type="entry name" value="DIENELACTONE HYDROLASE"/>
    <property type="match status" value="1"/>
</dbReference>
<protein>
    <recommendedName>
        <fullName evidence="1">Dienelactone hydrolase domain-containing protein</fullName>
    </recommendedName>
</protein>
<dbReference type="InterPro" id="IPR002925">
    <property type="entry name" value="Dienelactn_hydro"/>
</dbReference>
<evidence type="ECO:0000313" key="2">
    <source>
        <dbReference type="EMBL" id="BBN09261.1"/>
    </source>
</evidence>
<keyword evidence="4" id="KW-1185">Reference proteome</keyword>
<name>A0A176W2I1_MARPO</name>
<evidence type="ECO:0000313" key="5">
    <source>
        <dbReference type="Proteomes" id="UP001162541"/>
    </source>
</evidence>
<reference evidence="2" key="2">
    <citation type="journal article" date="2019" name="Curr. Biol.">
        <title>Chromatin organization in early land plants reveals an ancestral association between H3K27me3, transposons, and constitutive heterochromatin.</title>
        <authorList>
            <person name="Montgomery S.A."/>
            <person name="Tanizawa Y."/>
            <person name="Galik B."/>
            <person name="Wang N."/>
            <person name="Ito T."/>
            <person name="Mochizuki T."/>
            <person name="Akimcheva S."/>
            <person name="Bowman J."/>
            <person name="Cognat V."/>
            <person name="Drouard L."/>
            <person name="Ekker H."/>
            <person name="Houng S."/>
            <person name="Kohchi T."/>
            <person name="Lin S."/>
            <person name="Liu L.D."/>
            <person name="Nakamura Y."/>
            <person name="Valeeva L.R."/>
            <person name="Shakirov E.V."/>
            <person name="Shippen D.E."/>
            <person name="Wei W."/>
            <person name="Yagura M."/>
            <person name="Yamaoka S."/>
            <person name="Yamato K.T."/>
            <person name="Liu C."/>
            <person name="Berger F."/>
        </authorList>
    </citation>
    <scope>NUCLEOTIDE SEQUENCE [LARGE SCALE GENOMIC DNA]</scope>
    <source>
        <strain evidence="2">Tak-1</strain>
    </source>
</reference>
<feature type="domain" description="Dienelactone hydrolase" evidence="1">
    <location>
        <begin position="39"/>
        <end position="251"/>
    </location>
</feature>
<evidence type="ECO:0000313" key="4">
    <source>
        <dbReference type="Proteomes" id="UP000077202"/>
    </source>
</evidence>
<dbReference type="InterPro" id="IPR029058">
    <property type="entry name" value="AB_hydrolase_fold"/>
</dbReference>
<evidence type="ECO:0000313" key="3">
    <source>
        <dbReference type="EMBL" id="OAE27274.1"/>
    </source>
</evidence>
<accession>A0A176W2I1</accession>
<dbReference type="Gene3D" id="3.40.50.1820">
    <property type="entry name" value="alpha/beta hydrolase"/>
    <property type="match status" value="1"/>
</dbReference>
<dbReference type="GO" id="GO:0016787">
    <property type="term" value="F:hydrolase activity"/>
    <property type="evidence" value="ECO:0007669"/>
    <property type="project" value="InterPro"/>
</dbReference>
<dbReference type="Proteomes" id="UP000077202">
    <property type="component" value="Unassembled WGS sequence"/>
</dbReference>
<dbReference type="PANTHER" id="PTHR17630:SF44">
    <property type="entry name" value="PROTEIN AIM2"/>
    <property type="match status" value="1"/>
</dbReference>
<proteinExistence type="predicted"/>
<sequence>MEAEKGPGPEELHVEVTHSILPAEYVPQGKEEAIAELSVYVNWPEAASRAIIFASDVHGWENPILRTIADKAAAAGFAAFVPDFFHGDPFVPRPGVGDMRYFPWVTEWLKLHTAEGSVEECRSLMTELKRRGITSFGLSGFCWGARLAMLLDGVEELQAIVLLHPSLLKVEAMNSVRAPLAILAAEFDSSTPVETIKMYEDVLDSRPEVQSFVKIYAGTEHGWTVAKPAGEAARRAADEAHHDMLEWYQKHFQSPALASHLPRFTIET</sequence>
<evidence type="ECO:0000259" key="1">
    <source>
        <dbReference type="Pfam" id="PF01738"/>
    </source>
</evidence>
<dbReference type="Proteomes" id="UP001162541">
    <property type="component" value="Chromosome 4"/>
</dbReference>
<organism evidence="3 4">
    <name type="scientific">Marchantia polymorpha subsp. ruderalis</name>
    <dbReference type="NCBI Taxonomy" id="1480154"/>
    <lineage>
        <taxon>Eukaryota</taxon>
        <taxon>Viridiplantae</taxon>
        <taxon>Streptophyta</taxon>
        <taxon>Embryophyta</taxon>
        <taxon>Marchantiophyta</taxon>
        <taxon>Marchantiopsida</taxon>
        <taxon>Marchantiidae</taxon>
        <taxon>Marchantiales</taxon>
        <taxon>Marchantiaceae</taxon>
        <taxon>Marchantia</taxon>
    </lineage>
</organism>
<dbReference type="EMBL" id="LVLJ01001945">
    <property type="protein sequence ID" value="OAE27274.1"/>
    <property type="molecule type" value="Genomic_DNA"/>
</dbReference>
<gene>
    <name evidence="3" type="ORF">AXG93_59s1190</name>
    <name evidence="2" type="ORF">Mp_4g18290</name>
</gene>
<dbReference type="EMBL" id="AP019869">
    <property type="protein sequence ID" value="BBN09261.1"/>
    <property type="molecule type" value="Genomic_DNA"/>
</dbReference>
<reference evidence="5" key="3">
    <citation type="journal article" date="2020" name="Curr. Biol.">
        <title>Chromatin organization in early land plants reveals an ancestral association between H3K27me3, transposons, and constitutive heterochromatin.</title>
        <authorList>
            <person name="Montgomery S.A."/>
            <person name="Tanizawa Y."/>
            <person name="Galik B."/>
            <person name="Wang N."/>
            <person name="Ito T."/>
            <person name="Mochizuki T."/>
            <person name="Akimcheva S."/>
            <person name="Bowman J.L."/>
            <person name="Cognat V."/>
            <person name="Marechal-Drouard L."/>
            <person name="Ekker H."/>
            <person name="Hong S.F."/>
            <person name="Kohchi T."/>
            <person name="Lin S.S."/>
            <person name="Liu L.D."/>
            <person name="Nakamura Y."/>
            <person name="Valeeva L.R."/>
            <person name="Shakirov E.V."/>
            <person name="Shippen D.E."/>
            <person name="Wei W.L."/>
            <person name="Yagura M."/>
            <person name="Yamaoka S."/>
            <person name="Yamato K.T."/>
            <person name="Liu C."/>
            <person name="Berger F."/>
        </authorList>
    </citation>
    <scope>NUCLEOTIDE SEQUENCE [LARGE SCALE GENOMIC DNA]</scope>
    <source>
        <strain evidence="5">Tak-1</strain>
    </source>
</reference>
<reference evidence="3 4" key="1">
    <citation type="submission" date="2016-03" db="EMBL/GenBank/DDBJ databases">
        <title>Mechanisms controlling the formation of the plant cell surface in tip-growing cells are functionally conserved among land plants.</title>
        <authorList>
            <person name="Honkanen S."/>
            <person name="Jones V.A."/>
            <person name="Morieri G."/>
            <person name="Champion C."/>
            <person name="Hetherington A.J."/>
            <person name="Kelly S."/>
            <person name="Saint-Marcoux D."/>
            <person name="Proust H."/>
            <person name="Prescott H."/>
            <person name="Dolan L."/>
        </authorList>
    </citation>
    <scope>NUCLEOTIDE SEQUENCE [LARGE SCALE GENOMIC DNA]</scope>
    <source>
        <strain evidence="4">cv. Tak-1 and cv. Tak-2</strain>
        <tissue evidence="3">Whole gametophyte</tissue>
    </source>
</reference>
<dbReference type="Pfam" id="PF01738">
    <property type="entry name" value="DLH"/>
    <property type="match status" value="1"/>
</dbReference>
<dbReference type="SUPFAM" id="SSF53474">
    <property type="entry name" value="alpha/beta-Hydrolases"/>
    <property type="match status" value="1"/>
</dbReference>